<dbReference type="AlphaFoldDB" id="A0A1B2EXA9"/>
<evidence type="ECO:0000313" key="2">
    <source>
        <dbReference type="EMBL" id="ANY84629.1"/>
    </source>
</evidence>
<dbReference type="EMBL" id="CP016619">
    <property type="protein sequence ID" value="ANY84629.1"/>
    <property type="molecule type" value="Genomic_DNA"/>
</dbReference>
<feature type="transmembrane region" description="Helical" evidence="1">
    <location>
        <begin position="21"/>
        <end position="43"/>
    </location>
</feature>
<keyword evidence="1" id="KW-1133">Transmembrane helix</keyword>
<keyword evidence="1" id="KW-0812">Transmembrane</keyword>
<sequence length="140" mass="14662">MKRDEVSNDARRSGSAAHTPWLEWVASGVGLLLTLGVFGLIGWQALNDAGSPPIITVETTGVAPVMGGYRVMFRVHNIGGAAAAQVRIEGVLSRSNSPNETSDVVLDYIPGHSLREGGLFFSQDPTSGGLSLRAAGFAEP</sequence>
<geneLocation type="plasmid" evidence="2">
    <name>unnamed2</name>
</geneLocation>
<dbReference type="RefSeq" id="WP_099515495.1">
    <property type="nucleotide sequence ID" value="NZ_CP016619.1"/>
</dbReference>
<organism evidence="2">
    <name type="scientific">Microvirga ossetica</name>
    <dbReference type="NCBI Taxonomy" id="1882682"/>
    <lineage>
        <taxon>Bacteria</taxon>
        <taxon>Pseudomonadati</taxon>
        <taxon>Pseudomonadota</taxon>
        <taxon>Alphaproteobacteria</taxon>
        <taxon>Hyphomicrobiales</taxon>
        <taxon>Methylobacteriaceae</taxon>
        <taxon>Microvirga</taxon>
    </lineage>
</organism>
<evidence type="ECO:0000256" key="1">
    <source>
        <dbReference type="SAM" id="Phobius"/>
    </source>
</evidence>
<gene>
    <name evidence="2" type="ORF">BB934_41385</name>
</gene>
<dbReference type="InterPro" id="IPR013417">
    <property type="entry name" value="CHP02588"/>
</dbReference>
<dbReference type="KEGG" id="moc:BB934_41385"/>
<keyword evidence="1" id="KW-0472">Membrane</keyword>
<accession>A0A1B2EXA9</accession>
<reference evidence="2" key="1">
    <citation type="submission" date="2016-07" db="EMBL/GenBank/DDBJ databases">
        <title>Microvirga ossetica sp. nov. a new species of rhizobia isolated from root nodules of the legume species Vicia alpestris Steven originated from North Ossetia region in the Caucasus.</title>
        <authorList>
            <person name="Safronova V.I."/>
            <person name="Kuznetsova I.G."/>
            <person name="Sazanova A.L."/>
            <person name="Belimov A."/>
            <person name="Andronov E."/>
            <person name="Osledkin Y.S."/>
            <person name="Onishchuk O.P."/>
            <person name="Kurchak O.N."/>
            <person name="Shaposhnikov A.I."/>
            <person name="Willems A."/>
            <person name="Tikhonovich I.A."/>
        </authorList>
    </citation>
    <scope>NUCLEOTIDE SEQUENCE [LARGE SCALE GENOMIC DNA]</scope>
    <source>
        <strain evidence="2">V5/3M</strain>
        <plasmid evidence="2">unnamed2</plasmid>
    </source>
</reference>
<name>A0A1B2EXA9_9HYPH</name>
<dbReference type="OrthoDB" id="1445569at2"/>
<dbReference type="NCBIfam" id="TIGR02588">
    <property type="entry name" value="TIGR02588 family protein"/>
    <property type="match status" value="1"/>
</dbReference>
<proteinExistence type="predicted"/>
<protein>
    <submittedName>
        <fullName evidence="2">TIGR02588 family protein</fullName>
    </submittedName>
</protein>
<keyword evidence="2" id="KW-0614">Plasmid</keyword>